<evidence type="ECO:0000313" key="3">
    <source>
        <dbReference type="EMBL" id="PSK41506.1"/>
    </source>
</evidence>
<dbReference type="GO" id="GO:0003743">
    <property type="term" value="F:translation initiation factor activity"/>
    <property type="evidence" value="ECO:0007669"/>
    <property type="project" value="InterPro"/>
</dbReference>
<feature type="region of interest" description="Disordered" evidence="1">
    <location>
        <begin position="213"/>
        <end position="257"/>
    </location>
</feature>
<dbReference type="InterPro" id="IPR015947">
    <property type="entry name" value="PUA-like_sf"/>
</dbReference>
<dbReference type="Gene3D" id="3.30.780.10">
    <property type="entry name" value="SUI1-like domain"/>
    <property type="match status" value="1"/>
</dbReference>
<feature type="domain" description="SUI1" evidence="2">
    <location>
        <begin position="502"/>
        <end position="575"/>
    </location>
</feature>
<dbReference type="GO" id="GO:0006364">
    <property type="term" value="P:rRNA processing"/>
    <property type="evidence" value="ECO:0007669"/>
    <property type="project" value="EnsemblFungi"/>
</dbReference>
<proteinExistence type="predicted"/>
<dbReference type="InterPro" id="IPR057429">
    <property type="entry name" value="WH_eIF2D"/>
</dbReference>
<accession>A0A2P7YZW1</accession>
<dbReference type="PROSITE" id="PS50296">
    <property type="entry name" value="SUI1"/>
    <property type="match status" value="1"/>
</dbReference>
<organism evidence="3 4">
    <name type="scientific">Candidozyma pseudohaemuli</name>
    <dbReference type="NCBI Taxonomy" id="418784"/>
    <lineage>
        <taxon>Eukaryota</taxon>
        <taxon>Fungi</taxon>
        <taxon>Dikarya</taxon>
        <taxon>Ascomycota</taxon>
        <taxon>Saccharomycotina</taxon>
        <taxon>Pichiomycetes</taxon>
        <taxon>Metschnikowiaceae</taxon>
        <taxon>Candidozyma</taxon>
    </lineage>
</organism>
<dbReference type="PANTHER" id="PTHR12217">
    <property type="entry name" value="EUKARYOTIC TRANSLATION INITIATION FACTOR 2D"/>
    <property type="match status" value="1"/>
</dbReference>
<dbReference type="Pfam" id="PF26292">
    <property type="entry name" value="PUA_elF2D"/>
    <property type="match status" value="1"/>
</dbReference>
<comment type="caution">
    <text evidence="3">The sequence shown here is derived from an EMBL/GenBank/DDBJ whole genome shotgun (WGS) entry which is preliminary data.</text>
</comment>
<dbReference type="STRING" id="418784.A0A2P7YZW1"/>
<dbReference type="CDD" id="cd11608">
    <property type="entry name" value="eIF2D_C"/>
    <property type="match status" value="1"/>
</dbReference>
<dbReference type="CDD" id="cd21156">
    <property type="entry name" value="PUA_eIF2d-like"/>
    <property type="match status" value="1"/>
</dbReference>
<dbReference type="AlphaFoldDB" id="A0A2P7YZW1"/>
<dbReference type="RefSeq" id="XP_024716205.1">
    <property type="nucleotide sequence ID" value="XM_024856606.1"/>
</dbReference>
<dbReference type="SUPFAM" id="SSF55159">
    <property type="entry name" value="eIF1-like"/>
    <property type="match status" value="1"/>
</dbReference>
<dbReference type="InterPro" id="IPR036877">
    <property type="entry name" value="SUI1_dom_sf"/>
</dbReference>
<dbReference type="InterPro" id="IPR041366">
    <property type="entry name" value="Pre-PUA"/>
</dbReference>
<evidence type="ECO:0000313" key="4">
    <source>
        <dbReference type="Proteomes" id="UP000241107"/>
    </source>
</evidence>
<protein>
    <recommendedName>
        <fullName evidence="2">SUI1 domain-containing protein</fullName>
    </recommendedName>
</protein>
<dbReference type="InterPro" id="IPR036885">
    <property type="entry name" value="SWIB_MDM2_dom_sf"/>
</dbReference>
<dbReference type="InterPro" id="IPR048248">
    <property type="entry name" value="PUA_eIF2d-like"/>
</dbReference>
<reference evidence="3 4" key="1">
    <citation type="submission" date="2018-03" db="EMBL/GenBank/DDBJ databases">
        <title>Candida pseudohaemulonii genome assembly and annotation.</title>
        <authorList>
            <person name="Munoz J.F."/>
            <person name="Gade L.G."/>
            <person name="Chow N.A."/>
            <person name="Litvintseva A.P."/>
            <person name="Loparev V.N."/>
            <person name="Cuomo C.A."/>
        </authorList>
    </citation>
    <scope>NUCLEOTIDE SEQUENCE [LARGE SCALE GENOMIC DNA]</scope>
    <source>
        <strain evidence="3 4">B12108</strain>
    </source>
</reference>
<dbReference type="Pfam" id="PF25304">
    <property type="entry name" value="WHD_eIF2D"/>
    <property type="match status" value="1"/>
</dbReference>
<dbReference type="Pfam" id="PF01253">
    <property type="entry name" value="SUI1"/>
    <property type="match status" value="1"/>
</dbReference>
<name>A0A2P7YZW1_9ASCO</name>
<dbReference type="GeneID" id="36564580"/>
<dbReference type="InterPro" id="IPR039757">
    <property type="entry name" value="EIF2D"/>
</dbReference>
<dbReference type="Gene3D" id="3.10.400.20">
    <property type="match status" value="1"/>
</dbReference>
<evidence type="ECO:0000259" key="2">
    <source>
        <dbReference type="PROSITE" id="PS50296"/>
    </source>
</evidence>
<gene>
    <name evidence="3" type="ORF">C7M61_001189</name>
</gene>
<dbReference type="Proteomes" id="UP000241107">
    <property type="component" value="Unassembled WGS sequence"/>
</dbReference>
<feature type="compositionally biased region" description="Acidic residues" evidence="1">
    <location>
        <begin position="214"/>
        <end position="232"/>
    </location>
</feature>
<dbReference type="EMBL" id="PYFQ01000001">
    <property type="protein sequence ID" value="PSK41506.1"/>
    <property type="molecule type" value="Genomic_DNA"/>
</dbReference>
<dbReference type="InterPro" id="IPR039759">
    <property type="entry name" value="eIF2D_SUI1"/>
</dbReference>
<sequence>MFKKDPQPKPSSNIKSSERRGLLATVCKEYGINKEELPKETELKIVPATIKQASYQSVQGHKGTIYFDTEEKPVWFKTRDSPLYPTIYTMWQVGGILPIILTNNHVIEKLTTNANLMLPGSIPPFDLRATRGALVGIASYQTPTVVKAIGHCSLNLTQFDNVQGRQGTAVTVIHVIEDELFKLYDNDVEVPTSVEPYSPSAFDSLNKTLKALYGEDDDDSDGVDDGEIDEEDHSNNGESTEVPNDDTSKEESGDSNDAAIDEISETVEELLIEDIDNFFNRAFLQLVKLNPSIELPISASQFMGQYVLKNLPKMDSKYCNVKRTSWKKSAKFLKALEKQKYVQLKGKGDDVSVVSITVPPETLANFVTHRTNDSSKGSGTTPSKKDLDKKLSIVSLYKPTSKTRMVYNKLDKDFQSLYTQVELKGIVNDYINAAGLVDKLKPKFVGIDEHLKSATGIKEEKVTRDKIINPFTANHSPHYVILKPGEVNYTPKQVHKGTPPKIKILTHTVLGRKKVTTVVDFEKFFIKPATLAEDLKNKCSGSTSVGPCVHNPNLTEVMVQGPHGTTIIEYLKSKGVPISFIDFEDKSKGRKRK</sequence>
<dbReference type="InterPro" id="IPR001950">
    <property type="entry name" value="SUI1"/>
</dbReference>
<dbReference type="SUPFAM" id="SSF88697">
    <property type="entry name" value="PUA domain-like"/>
    <property type="match status" value="1"/>
</dbReference>
<keyword evidence="4" id="KW-1185">Reference proteome</keyword>
<dbReference type="VEuPathDB" id="FungiDB:C7M61_001189"/>
<evidence type="ECO:0000256" key="1">
    <source>
        <dbReference type="SAM" id="MobiDB-lite"/>
    </source>
</evidence>
<dbReference type="PANTHER" id="PTHR12217:SF4">
    <property type="entry name" value="EUKARYOTIC TRANSLATION INITIATION FACTOR 2D"/>
    <property type="match status" value="1"/>
</dbReference>
<dbReference type="GO" id="GO:0001731">
    <property type="term" value="P:formation of translation preinitiation complex"/>
    <property type="evidence" value="ECO:0007669"/>
    <property type="project" value="InterPro"/>
</dbReference>
<dbReference type="GO" id="GO:0003723">
    <property type="term" value="F:RNA binding"/>
    <property type="evidence" value="ECO:0007669"/>
    <property type="project" value="EnsemblFungi"/>
</dbReference>
<dbReference type="Pfam" id="PF17832">
    <property type="entry name" value="Pre-PUA"/>
    <property type="match status" value="1"/>
</dbReference>
<dbReference type="SUPFAM" id="SSF47592">
    <property type="entry name" value="SWIB/MDM2 domain"/>
    <property type="match status" value="1"/>
</dbReference>
<dbReference type="OrthoDB" id="199771at2759"/>